<evidence type="ECO:0000256" key="1">
    <source>
        <dbReference type="SAM" id="MobiDB-lite"/>
    </source>
</evidence>
<dbReference type="HOGENOM" id="CLU_027881_0_0_1"/>
<dbReference type="PANTHER" id="PTHR47219">
    <property type="entry name" value="RAB GTPASE-ACTIVATING PROTEIN 1-LIKE"/>
    <property type="match status" value="1"/>
</dbReference>
<proteinExistence type="predicted"/>
<dbReference type="GO" id="GO:0005096">
    <property type="term" value="F:GTPase activator activity"/>
    <property type="evidence" value="ECO:0007669"/>
    <property type="project" value="TreeGrafter"/>
</dbReference>
<dbReference type="InterPro" id="IPR000195">
    <property type="entry name" value="Rab-GAP-TBC_dom"/>
</dbReference>
<protein>
    <recommendedName>
        <fullName evidence="2">Rab-GAP TBC domain-containing protein</fullName>
    </recommendedName>
</protein>
<dbReference type="Pfam" id="PF00566">
    <property type="entry name" value="RabGAP-TBC"/>
    <property type="match status" value="1"/>
</dbReference>
<dbReference type="Gene3D" id="1.10.472.80">
    <property type="entry name" value="Ypt/Rab-GAP domain of gyp1p, domain 3"/>
    <property type="match status" value="1"/>
</dbReference>
<feature type="region of interest" description="Disordered" evidence="1">
    <location>
        <begin position="1"/>
        <end position="60"/>
    </location>
</feature>
<evidence type="ECO:0000259" key="2">
    <source>
        <dbReference type="PROSITE" id="PS50086"/>
    </source>
</evidence>
<evidence type="ECO:0000313" key="4">
    <source>
        <dbReference type="Proteomes" id="UP000053257"/>
    </source>
</evidence>
<dbReference type="InterPro" id="IPR050302">
    <property type="entry name" value="Rab_GAP_TBC_domain"/>
</dbReference>
<dbReference type="PANTHER" id="PTHR47219:SF15">
    <property type="entry name" value="TBC1 DOMAIN FAMILY MEMBER 12 ISOFORM X1"/>
    <property type="match status" value="1"/>
</dbReference>
<dbReference type="Proteomes" id="UP000053257">
    <property type="component" value="Unassembled WGS sequence"/>
</dbReference>
<dbReference type="GO" id="GO:0031267">
    <property type="term" value="F:small GTPase binding"/>
    <property type="evidence" value="ECO:0007669"/>
    <property type="project" value="TreeGrafter"/>
</dbReference>
<accession>A0A0C3PRY2</accession>
<name>A0A0C3PRY2_PHLG1</name>
<dbReference type="Gene3D" id="1.10.8.270">
    <property type="entry name" value="putative rabgap domain of human tbc1 domain family member 14 like domains"/>
    <property type="match status" value="1"/>
</dbReference>
<organism evidence="3 4">
    <name type="scientific">Phlebiopsis gigantea (strain 11061_1 CR5-6)</name>
    <name type="common">White-rot fungus</name>
    <name type="synonym">Peniophora gigantea</name>
    <dbReference type="NCBI Taxonomy" id="745531"/>
    <lineage>
        <taxon>Eukaryota</taxon>
        <taxon>Fungi</taxon>
        <taxon>Dikarya</taxon>
        <taxon>Basidiomycota</taxon>
        <taxon>Agaricomycotina</taxon>
        <taxon>Agaricomycetes</taxon>
        <taxon>Polyporales</taxon>
        <taxon>Phanerochaetaceae</taxon>
        <taxon>Phlebiopsis</taxon>
    </lineage>
</organism>
<dbReference type="SMART" id="SM00164">
    <property type="entry name" value="TBC"/>
    <property type="match status" value="1"/>
</dbReference>
<feature type="compositionally biased region" description="Low complexity" evidence="1">
    <location>
        <begin position="1"/>
        <end position="15"/>
    </location>
</feature>
<dbReference type="AlphaFoldDB" id="A0A0C3PRY2"/>
<dbReference type="Gene3D" id="1.10.10.750">
    <property type="entry name" value="Ypt/Rab-GAP domain of gyp1p, domain 1"/>
    <property type="match status" value="1"/>
</dbReference>
<sequence>MTASTSAATPTSAQSGMATSGTFAAKHKASRSAGPSMLDKVVSKTRPSFLPPKSRKEDTKHMADWEMMMKRSRAAEEKRRKSLQERRYAREKRIEDSLVHWEREIVPDWRIIYKKPELRKLWWQGIPSKLRATMWQNAVGNPLALSKDAYRACNARANRALSAGTFPAPVLVLIEEDIAVTLPSLHLFIPERGPLYQDLKDILCAWVVARSDEGLGYVPGVAKIAAMILLNMAPQPGFIVMRNLLERHCLRSFYGGEQSKDDVEAYYRIFDTLLADGMPKIYFNFKQHQISPSAYLPEWLIPLFLEHLPFEACARLWDILLIEGDSFLFRASLGILAVLEPRLFFPDRNELLELLKGENKAALEAAKRSGRVLNGARYELYDLDEETLWERLDAMEDWWRESTWTRLIQRELPDL</sequence>
<keyword evidence="4" id="KW-1185">Reference proteome</keyword>
<dbReference type="PROSITE" id="PS50086">
    <property type="entry name" value="TBC_RABGAP"/>
    <property type="match status" value="1"/>
</dbReference>
<dbReference type="InterPro" id="IPR035969">
    <property type="entry name" value="Rab-GAP_TBC_sf"/>
</dbReference>
<feature type="non-terminal residue" evidence="3">
    <location>
        <position position="1"/>
    </location>
</feature>
<feature type="domain" description="Rab-GAP TBC" evidence="2">
    <location>
        <begin position="125"/>
        <end position="324"/>
    </location>
</feature>
<gene>
    <name evidence="3" type="ORF">PHLGIDRAFT_85519</name>
</gene>
<evidence type="ECO:0000313" key="3">
    <source>
        <dbReference type="EMBL" id="KIP10088.1"/>
    </source>
</evidence>
<reference evidence="3 4" key="1">
    <citation type="journal article" date="2014" name="PLoS Genet.">
        <title>Analysis of the Phlebiopsis gigantea genome, transcriptome and secretome provides insight into its pioneer colonization strategies of wood.</title>
        <authorList>
            <person name="Hori C."/>
            <person name="Ishida T."/>
            <person name="Igarashi K."/>
            <person name="Samejima M."/>
            <person name="Suzuki H."/>
            <person name="Master E."/>
            <person name="Ferreira P."/>
            <person name="Ruiz-Duenas F.J."/>
            <person name="Held B."/>
            <person name="Canessa P."/>
            <person name="Larrondo L.F."/>
            <person name="Schmoll M."/>
            <person name="Druzhinina I.S."/>
            <person name="Kubicek C.P."/>
            <person name="Gaskell J.A."/>
            <person name="Kersten P."/>
            <person name="St John F."/>
            <person name="Glasner J."/>
            <person name="Sabat G."/>
            <person name="Splinter BonDurant S."/>
            <person name="Syed K."/>
            <person name="Yadav J."/>
            <person name="Mgbeahuruike A.C."/>
            <person name="Kovalchuk A."/>
            <person name="Asiegbu F.O."/>
            <person name="Lackner G."/>
            <person name="Hoffmeister D."/>
            <person name="Rencoret J."/>
            <person name="Gutierrez A."/>
            <person name="Sun H."/>
            <person name="Lindquist E."/>
            <person name="Barry K."/>
            <person name="Riley R."/>
            <person name="Grigoriev I.V."/>
            <person name="Henrissat B."/>
            <person name="Kues U."/>
            <person name="Berka R.M."/>
            <person name="Martinez A.T."/>
            <person name="Covert S.F."/>
            <person name="Blanchette R.A."/>
            <person name="Cullen D."/>
        </authorList>
    </citation>
    <scope>NUCLEOTIDE SEQUENCE [LARGE SCALE GENOMIC DNA]</scope>
    <source>
        <strain evidence="3 4">11061_1 CR5-6</strain>
    </source>
</reference>
<dbReference type="SUPFAM" id="SSF47923">
    <property type="entry name" value="Ypt/Rab-GAP domain of gyp1p"/>
    <property type="match status" value="2"/>
</dbReference>
<dbReference type="OrthoDB" id="289721at2759"/>
<dbReference type="STRING" id="745531.A0A0C3PRY2"/>
<dbReference type="EMBL" id="KN840458">
    <property type="protein sequence ID" value="KIP10088.1"/>
    <property type="molecule type" value="Genomic_DNA"/>
</dbReference>